<keyword evidence="5 7" id="KW-0862">Zinc</keyword>
<keyword evidence="4" id="KW-0378">Hydrolase</keyword>
<dbReference type="GO" id="GO:0046872">
    <property type="term" value="F:metal ion binding"/>
    <property type="evidence" value="ECO:0007669"/>
    <property type="project" value="UniProtKB-UniRule"/>
</dbReference>
<gene>
    <name evidence="12" type="ORF">AW171_hschr2952</name>
</gene>
<evidence type="ECO:0000259" key="11">
    <source>
        <dbReference type="Pfam" id="PF17146"/>
    </source>
</evidence>
<dbReference type="Gene3D" id="6.20.210.10">
    <property type="entry name" value="Nin one binding (NOB1), Zn-ribbon-like"/>
    <property type="match status" value="1"/>
</dbReference>
<dbReference type="GO" id="GO:0030688">
    <property type="term" value="C:preribosome, small subunit precursor"/>
    <property type="evidence" value="ECO:0007669"/>
    <property type="project" value="TreeGrafter"/>
</dbReference>
<dbReference type="EMBL" id="CP014242">
    <property type="protein sequence ID" value="AMD19139.1"/>
    <property type="molecule type" value="Genomic_DNA"/>
</dbReference>
<reference evidence="12 13" key="1">
    <citation type="submission" date="2016-01" db="EMBL/GenBank/DDBJ databases">
        <title>Genome sequence of the yeast Holleya sinecauda.</title>
        <authorList>
            <person name="Dietrich F.S."/>
        </authorList>
    </citation>
    <scope>NUCLEOTIDE SEQUENCE [LARGE SCALE GENOMIC DNA]</scope>
    <source>
        <strain evidence="12 13">ATCC 58844</strain>
    </source>
</reference>
<feature type="compositionally biased region" description="Low complexity" evidence="9">
    <location>
        <begin position="123"/>
        <end position="141"/>
    </location>
</feature>
<feature type="compositionally biased region" description="Acidic residues" evidence="9">
    <location>
        <begin position="203"/>
        <end position="215"/>
    </location>
</feature>
<dbReference type="GO" id="GO:0005730">
    <property type="term" value="C:nucleolus"/>
    <property type="evidence" value="ECO:0007669"/>
    <property type="project" value="UniProtKB-SubCell"/>
</dbReference>
<dbReference type="STRING" id="45286.A0A120K190"/>
<dbReference type="GO" id="GO:0004521">
    <property type="term" value="F:RNA endonuclease activity"/>
    <property type="evidence" value="ECO:0007669"/>
    <property type="project" value="UniProtKB-UniRule"/>
</dbReference>
<dbReference type="RefSeq" id="XP_017986135.1">
    <property type="nucleotide sequence ID" value="XM_018130646.1"/>
</dbReference>
<evidence type="ECO:0000256" key="8">
    <source>
        <dbReference type="PIRSR" id="PIRSR037125-1"/>
    </source>
</evidence>
<dbReference type="InterPro" id="IPR033411">
    <property type="entry name" value="Ribonuclease_PIN"/>
</dbReference>
<dbReference type="AlphaFoldDB" id="A0A120K190"/>
<evidence type="ECO:0000256" key="1">
    <source>
        <dbReference type="ARBA" id="ARBA00005858"/>
    </source>
</evidence>
<feature type="domain" description="Nin one binding (NOB1) Zn-ribbon-like" evidence="10">
    <location>
        <begin position="278"/>
        <end position="354"/>
    </location>
</feature>
<evidence type="ECO:0000256" key="3">
    <source>
        <dbReference type="ARBA" id="ARBA00022723"/>
    </source>
</evidence>
<protein>
    <recommendedName>
        <fullName evidence="7">20S-pre-rRNA D-site endonuclease NOB1</fullName>
    </recommendedName>
</protein>
<evidence type="ECO:0000256" key="7">
    <source>
        <dbReference type="PIRNR" id="PIRNR037125"/>
    </source>
</evidence>
<keyword evidence="3 7" id="KW-0479">Metal-binding</keyword>
<accession>A0A120K190</accession>
<feature type="region of interest" description="Disordered" evidence="9">
    <location>
        <begin position="123"/>
        <end position="231"/>
    </location>
</feature>
<proteinExistence type="inferred from homology"/>
<sequence length="444" mass="49740">MFSHHKAKAIVLDASPLITGDFSEYLNCTKSFYTTPSVYNEIKDEAARKKIEILGSYNFTVKQPAPEYIKIVREFAKLTGDSTVLSVNDIDILALTYQLEVECNDGRNLNWEPGTVPEKEKIAPAANAAKESKSEPASATGEGKKKNRRRGGKKQRAKREAQLAEEAGKEAVRDPPQGEVTEEVKTDSDLTAETEEQRPSESLQEDFGDRDDDGEWISPDNLTEAITKDNGEEGAKDIEAFAKALEDQVTIFTCDYAIQNVALEIGLHLLTPRVGMRIREVRKYMLRCHACFKMLPLPEDGKAKHFCPSCGSYSTLMRCTVSEDPLTGAITPHLKSKFQWNSRGNRYSLPSPLSKNSQKRFGKKGFVHTKHAQDVVILREDQKEYQQSVKQEDWTKRHNDKILNDWVAGGSADNCVSPFAITGLKHHTVKVGRGRHVNSPSKRK</sequence>
<feature type="domain" description="Ribonuclease PIN" evidence="11">
    <location>
        <begin position="10"/>
        <end position="99"/>
    </location>
</feature>
<evidence type="ECO:0000256" key="6">
    <source>
        <dbReference type="ARBA" id="ARBA00023242"/>
    </source>
</evidence>
<dbReference type="Pfam" id="PF17146">
    <property type="entry name" value="PIN_6"/>
    <property type="match status" value="1"/>
</dbReference>
<evidence type="ECO:0000259" key="10">
    <source>
        <dbReference type="Pfam" id="PF08772"/>
    </source>
</evidence>
<evidence type="ECO:0000256" key="9">
    <source>
        <dbReference type="SAM" id="MobiDB-lite"/>
    </source>
</evidence>
<evidence type="ECO:0000256" key="2">
    <source>
        <dbReference type="ARBA" id="ARBA00022722"/>
    </source>
</evidence>
<dbReference type="CDD" id="cd09876">
    <property type="entry name" value="PIN_Nob1-like"/>
    <property type="match status" value="1"/>
</dbReference>
<keyword evidence="6 7" id="KW-0539">Nucleus</keyword>
<comment type="function">
    <text evidence="7">Required for the synthesis of 40S ribosome subunits. Has a role in processing 20S pre-rRNA into the mature 18S rRNA, where it is required for cleavage at the 3' end of the mature 18S rRNA (D-site). Accompanies the 20S pre-rRNA from the nucleus to the cytoplasm.</text>
</comment>
<evidence type="ECO:0000256" key="5">
    <source>
        <dbReference type="ARBA" id="ARBA00022833"/>
    </source>
</evidence>
<evidence type="ECO:0000313" key="12">
    <source>
        <dbReference type="EMBL" id="AMD19139.1"/>
    </source>
</evidence>
<dbReference type="InterPro" id="IPR014881">
    <property type="entry name" value="NOB1_Zn-bd"/>
</dbReference>
<dbReference type="Pfam" id="PF08772">
    <property type="entry name" value="Zn_ribbon_NOB1"/>
    <property type="match status" value="1"/>
</dbReference>
<dbReference type="SUPFAM" id="SSF144206">
    <property type="entry name" value="NOB1 zinc finger-like"/>
    <property type="match status" value="1"/>
</dbReference>
<feature type="compositionally biased region" description="Basic residues" evidence="9">
    <location>
        <begin position="145"/>
        <end position="157"/>
    </location>
</feature>
<dbReference type="InterPro" id="IPR036283">
    <property type="entry name" value="NOB1_Zf-like_sf"/>
</dbReference>
<comment type="subcellular location">
    <subcellularLocation>
        <location evidence="7">Nucleus</location>
        <location evidence="7">Nucleolus</location>
    </subcellularLocation>
</comment>
<dbReference type="InterPro" id="IPR039907">
    <property type="entry name" value="NOB1"/>
</dbReference>
<evidence type="ECO:0000313" key="13">
    <source>
        <dbReference type="Proteomes" id="UP000243052"/>
    </source>
</evidence>
<dbReference type="GeneID" id="28722608"/>
<dbReference type="FunFam" id="3.40.50.1010:FF:000020">
    <property type="entry name" value="20S-pre-rRNA D-site endonuclease NOB1"/>
    <property type="match status" value="1"/>
</dbReference>
<dbReference type="PANTHER" id="PTHR12814:SF2">
    <property type="entry name" value="RNA-BINDING PROTEIN NOB1"/>
    <property type="match status" value="1"/>
</dbReference>
<dbReference type="OrthoDB" id="446759at2759"/>
<dbReference type="GO" id="GO:0030490">
    <property type="term" value="P:maturation of SSU-rRNA"/>
    <property type="evidence" value="ECO:0007669"/>
    <property type="project" value="TreeGrafter"/>
</dbReference>
<feature type="compositionally biased region" description="Basic and acidic residues" evidence="9">
    <location>
        <begin position="158"/>
        <end position="173"/>
    </location>
</feature>
<comment type="similarity">
    <text evidence="1 7">Belongs to the NOB1 family.</text>
</comment>
<dbReference type="PANTHER" id="PTHR12814">
    <property type="entry name" value="RNA-BINDING PROTEIN NOB1"/>
    <property type="match status" value="1"/>
</dbReference>
<feature type="binding site" evidence="8">
    <location>
        <position position="291"/>
    </location>
    <ligand>
        <name>Zn(2+)</name>
        <dbReference type="ChEBI" id="CHEBI:29105"/>
    </ligand>
</feature>
<keyword evidence="13" id="KW-1185">Reference proteome</keyword>
<dbReference type="GO" id="GO:0016787">
    <property type="term" value="F:hydrolase activity"/>
    <property type="evidence" value="ECO:0007669"/>
    <property type="project" value="UniProtKB-KW"/>
</dbReference>
<dbReference type="Gene3D" id="3.40.50.1010">
    <property type="entry name" value="5'-nuclease"/>
    <property type="match status" value="1"/>
</dbReference>
<dbReference type="Proteomes" id="UP000243052">
    <property type="component" value="Chromosome ii"/>
</dbReference>
<evidence type="ECO:0000256" key="4">
    <source>
        <dbReference type="ARBA" id="ARBA00022801"/>
    </source>
</evidence>
<dbReference type="InterPro" id="IPR017117">
    <property type="entry name" value="Nob1_euk"/>
</dbReference>
<organism evidence="12 13">
    <name type="scientific">Eremothecium sinecaudum</name>
    <dbReference type="NCBI Taxonomy" id="45286"/>
    <lineage>
        <taxon>Eukaryota</taxon>
        <taxon>Fungi</taxon>
        <taxon>Dikarya</taxon>
        <taxon>Ascomycota</taxon>
        <taxon>Saccharomycotina</taxon>
        <taxon>Saccharomycetes</taxon>
        <taxon>Saccharomycetales</taxon>
        <taxon>Saccharomycetaceae</taxon>
        <taxon>Eremothecium</taxon>
    </lineage>
</organism>
<dbReference type="PIRSF" id="PIRSF037125">
    <property type="entry name" value="D-site_20S_pre-rRNA_nuclease"/>
    <property type="match status" value="1"/>
</dbReference>
<dbReference type="GO" id="GO:0005737">
    <property type="term" value="C:cytoplasm"/>
    <property type="evidence" value="ECO:0007669"/>
    <property type="project" value="UniProtKB-ARBA"/>
</dbReference>
<name>A0A120K190_9SACH</name>
<keyword evidence="2" id="KW-0540">Nuclease</keyword>
<feature type="binding site" evidence="8">
    <location>
        <position position="310"/>
    </location>
    <ligand>
        <name>Zn(2+)</name>
        <dbReference type="ChEBI" id="CHEBI:29105"/>
    </ligand>
</feature>
<feature type="binding site" evidence="8">
    <location>
        <position position="288"/>
    </location>
    <ligand>
        <name>Zn(2+)</name>
        <dbReference type="ChEBI" id="CHEBI:29105"/>
    </ligand>
</feature>
<feature type="binding site" evidence="8">
    <location>
        <position position="307"/>
    </location>
    <ligand>
        <name>Zn(2+)</name>
        <dbReference type="ChEBI" id="CHEBI:29105"/>
    </ligand>
</feature>